<reference evidence="8" key="1">
    <citation type="submission" date="2015-11" db="EMBL/GenBank/DDBJ databases">
        <authorList>
            <person name="Zhang Y."/>
            <person name="Guo Z."/>
        </authorList>
    </citation>
    <scope>NUCLEOTIDE SEQUENCE</scope>
    <source>
        <strain evidence="8">BN30871</strain>
    </source>
</reference>
<evidence type="ECO:0000256" key="6">
    <source>
        <dbReference type="ARBA" id="ARBA00048488"/>
    </source>
</evidence>
<dbReference type="PANTHER" id="PTHR46081:SF8">
    <property type="entry name" value="PEPTIDE METHIONINE SULFOXIDE REDUCTASE 2"/>
    <property type="match status" value="1"/>
</dbReference>
<proteinExistence type="predicted"/>
<evidence type="ECO:0000256" key="5">
    <source>
        <dbReference type="ARBA" id="ARBA00023002"/>
    </source>
</evidence>
<dbReference type="GO" id="GO:0046872">
    <property type="term" value="F:metal ion binding"/>
    <property type="evidence" value="ECO:0007669"/>
    <property type="project" value="UniProtKB-KW"/>
</dbReference>
<dbReference type="NCBIfam" id="NF004036">
    <property type="entry name" value="PRK05508.1"/>
    <property type="match status" value="1"/>
</dbReference>
<sequence>MNSNNLEKLISKLSPQEKHILIDKGTERPFSGALLENKENGIYLCKLCGSELFSSNSKFNSHSGWPSFDDALPNAIKEVPDSDGKRVEITCASCGGHLGHVFKGERFTDKNTRHCVNSLSLKFKKSDK</sequence>
<dbReference type="Pfam" id="PF01641">
    <property type="entry name" value="SelR"/>
    <property type="match status" value="1"/>
</dbReference>
<dbReference type="SUPFAM" id="SSF51316">
    <property type="entry name" value="Mss4-like"/>
    <property type="match status" value="1"/>
</dbReference>
<evidence type="ECO:0000313" key="8">
    <source>
        <dbReference type="EMBL" id="CUV65714.1"/>
    </source>
</evidence>
<dbReference type="PROSITE" id="PS51790">
    <property type="entry name" value="MSRB"/>
    <property type="match status" value="1"/>
</dbReference>
<comment type="cofactor">
    <cofactor evidence="1">
        <name>Zn(2+)</name>
        <dbReference type="ChEBI" id="CHEBI:29105"/>
    </cofactor>
</comment>
<dbReference type="InterPro" id="IPR002579">
    <property type="entry name" value="Met_Sox_Rdtase_MsrB_dom"/>
</dbReference>
<comment type="catalytic activity">
    <reaction evidence="6">
        <text>L-methionyl-[protein] + [thioredoxin]-disulfide + H2O = L-methionyl-(R)-S-oxide-[protein] + [thioredoxin]-dithiol</text>
        <dbReference type="Rhea" id="RHEA:24164"/>
        <dbReference type="Rhea" id="RHEA-COMP:10698"/>
        <dbReference type="Rhea" id="RHEA-COMP:10700"/>
        <dbReference type="Rhea" id="RHEA-COMP:12313"/>
        <dbReference type="Rhea" id="RHEA-COMP:12314"/>
        <dbReference type="ChEBI" id="CHEBI:15377"/>
        <dbReference type="ChEBI" id="CHEBI:16044"/>
        <dbReference type="ChEBI" id="CHEBI:29950"/>
        <dbReference type="ChEBI" id="CHEBI:45764"/>
        <dbReference type="ChEBI" id="CHEBI:50058"/>
        <dbReference type="EC" id="1.8.4.12"/>
    </reaction>
</comment>
<evidence type="ECO:0000256" key="4">
    <source>
        <dbReference type="ARBA" id="ARBA00022833"/>
    </source>
</evidence>
<dbReference type="AlphaFoldDB" id="A0A0S4XN17"/>
<feature type="domain" description="MsrB" evidence="7">
    <location>
        <begin position="6"/>
        <end position="126"/>
    </location>
</feature>
<dbReference type="GO" id="GO:0006979">
    <property type="term" value="P:response to oxidative stress"/>
    <property type="evidence" value="ECO:0007669"/>
    <property type="project" value="InterPro"/>
</dbReference>
<dbReference type="PANTHER" id="PTHR46081">
    <property type="entry name" value="PEPTIDE METHIONINE SULFOXIDE REDUCTASE 2"/>
    <property type="match status" value="1"/>
</dbReference>
<evidence type="ECO:0000256" key="1">
    <source>
        <dbReference type="ARBA" id="ARBA00001947"/>
    </source>
</evidence>
<dbReference type="Gene3D" id="2.170.150.20">
    <property type="entry name" value="Peptide methionine sulfoxide reductase"/>
    <property type="match status" value="1"/>
</dbReference>
<dbReference type="InterPro" id="IPR011057">
    <property type="entry name" value="Mss4-like_sf"/>
</dbReference>
<dbReference type="GO" id="GO:0033743">
    <property type="term" value="F:peptide-methionine (R)-S-oxide reductase activity"/>
    <property type="evidence" value="ECO:0007669"/>
    <property type="project" value="UniProtKB-EC"/>
</dbReference>
<dbReference type="GO" id="GO:0030091">
    <property type="term" value="P:protein repair"/>
    <property type="evidence" value="ECO:0007669"/>
    <property type="project" value="InterPro"/>
</dbReference>
<dbReference type="EC" id="1.8.4.12" evidence="2"/>
<keyword evidence="5 8" id="KW-0560">Oxidoreductase</keyword>
<dbReference type="InterPro" id="IPR028427">
    <property type="entry name" value="Met_Sox_Rdtase_MsrB"/>
</dbReference>
<evidence type="ECO:0000256" key="3">
    <source>
        <dbReference type="ARBA" id="ARBA00022723"/>
    </source>
</evidence>
<protein>
    <recommendedName>
        <fullName evidence="2">peptide-methionine (R)-S-oxide reductase</fullName>
        <ecNumber evidence="2">1.8.4.12</ecNumber>
    </recommendedName>
</protein>
<evidence type="ECO:0000256" key="2">
    <source>
        <dbReference type="ARBA" id="ARBA00012499"/>
    </source>
</evidence>
<dbReference type="EMBL" id="FAXN01000043">
    <property type="protein sequence ID" value="CUV65714.1"/>
    <property type="molecule type" value="Genomic_DNA"/>
</dbReference>
<accession>A0A0S4XN17</accession>
<keyword evidence="3" id="KW-0479">Metal-binding</keyword>
<keyword evidence="4" id="KW-0862">Zinc</keyword>
<name>A0A0S4XN17_9BACT</name>
<organism evidence="8">
    <name type="scientific">Sulfurovum sp. enrichment culture clone C5</name>
    <dbReference type="NCBI Taxonomy" id="497650"/>
    <lineage>
        <taxon>Bacteria</taxon>
        <taxon>Pseudomonadati</taxon>
        <taxon>Campylobacterota</taxon>
        <taxon>Epsilonproteobacteria</taxon>
        <taxon>Campylobacterales</taxon>
        <taxon>Sulfurovaceae</taxon>
        <taxon>Sulfurovum</taxon>
        <taxon>environmental samples</taxon>
    </lineage>
</organism>
<evidence type="ECO:0000259" key="7">
    <source>
        <dbReference type="PROSITE" id="PS51790"/>
    </source>
</evidence>
<gene>
    <name evidence="8" type="primary">msrB</name>
    <name evidence="8" type="ORF">BN3087_420024</name>
</gene>